<evidence type="ECO:0000313" key="1">
    <source>
        <dbReference type="EMBL" id="MDB8745725.1"/>
    </source>
</evidence>
<accession>A0AAW6EFC7</accession>
<comment type="caution">
    <text evidence="1">The sequence shown here is derived from an EMBL/GenBank/DDBJ whole genome shotgun (WGS) entry which is preliminary data.</text>
</comment>
<dbReference type="AlphaFoldDB" id="A0AAW6EFC7"/>
<organism evidence="1 2">
    <name type="scientific">Ruminococcus bicirculans</name>
    <name type="common">ex Wegman et al. 2014</name>
    <dbReference type="NCBI Taxonomy" id="1160721"/>
    <lineage>
        <taxon>Bacteria</taxon>
        <taxon>Bacillati</taxon>
        <taxon>Bacillota</taxon>
        <taxon>Clostridia</taxon>
        <taxon>Eubacteriales</taxon>
        <taxon>Oscillospiraceae</taxon>
        <taxon>Ruminococcus</taxon>
    </lineage>
</organism>
<proteinExistence type="predicted"/>
<gene>
    <name evidence="1" type="ORF">PNU62_11910</name>
</gene>
<dbReference type="Proteomes" id="UP001211015">
    <property type="component" value="Unassembled WGS sequence"/>
</dbReference>
<protein>
    <submittedName>
        <fullName evidence="1">Uncharacterized protein</fullName>
    </submittedName>
</protein>
<dbReference type="RefSeq" id="WP_195388924.1">
    <property type="nucleotide sequence ID" value="NZ_JADNGL010000017.1"/>
</dbReference>
<evidence type="ECO:0000313" key="2">
    <source>
        <dbReference type="Proteomes" id="UP001211015"/>
    </source>
</evidence>
<dbReference type="EMBL" id="JAQMLV010000018">
    <property type="protein sequence ID" value="MDB8745725.1"/>
    <property type="molecule type" value="Genomic_DNA"/>
</dbReference>
<sequence length="233" mass="26715">MNTTLNLKNIIQEYENMTLENAITVIMDTPLSKLLNLTENDKDIVFSELECNYTTARNKFTFRDFIDVYPSFLKDTGMTMRGEIRSAADQYTELADTIEYMCNMAEQAERIGKIRLVMEGKAPLPINIKGFTDNAKMICALNVLCSMELNDYFAQVGRLYNITPDVYPFCSKLVNNVGCTVGKMLIAARDTIPSNCAYTIFEELILAPFSIARMRENFKRRRRRQQNTKKGVE</sequence>
<reference evidence="1" key="1">
    <citation type="submission" date="2023-01" db="EMBL/GenBank/DDBJ databases">
        <title>Human gut microbiome strain richness.</title>
        <authorList>
            <person name="Chen-Liaw A."/>
        </authorList>
    </citation>
    <scope>NUCLEOTIDE SEQUENCE</scope>
    <source>
        <strain evidence="1">1001275st1_F4_1001275B_160808</strain>
    </source>
</reference>
<name>A0AAW6EFC7_9FIRM</name>